<keyword evidence="2" id="KW-1185">Reference proteome</keyword>
<accession>A0A3Q7E8U7</accession>
<dbReference type="Gramene" id="Solyc01g008150.1.1">
    <property type="protein sequence ID" value="Solyc01g008150.1.1.1"/>
    <property type="gene ID" value="Solyc01g008150.1"/>
</dbReference>
<name>A0A3Q7E8U7_SOLLC</name>
<dbReference type="InParanoid" id="A0A3Q7E8U7"/>
<organism evidence="1">
    <name type="scientific">Solanum lycopersicum</name>
    <name type="common">Tomato</name>
    <name type="synonym">Lycopersicon esculentum</name>
    <dbReference type="NCBI Taxonomy" id="4081"/>
    <lineage>
        <taxon>Eukaryota</taxon>
        <taxon>Viridiplantae</taxon>
        <taxon>Streptophyta</taxon>
        <taxon>Embryophyta</taxon>
        <taxon>Tracheophyta</taxon>
        <taxon>Spermatophyta</taxon>
        <taxon>Magnoliopsida</taxon>
        <taxon>eudicotyledons</taxon>
        <taxon>Gunneridae</taxon>
        <taxon>Pentapetalae</taxon>
        <taxon>asterids</taxon>
        <taxon>lamiids</taxon>
        <taxon>Solanales</taxon>
        <taxon>Solanaceae</taxon>
        <taxon>Solanoideae</taxon>
        <taxon>Solaneae</taxon>
        <taxon>Solanum</taxon>
        <taxon>Solanum subgen. Lycopersicon</taxon>
    </lineage>
</organism>
<evidence type="ECO:0000313" key="2">
    <source>
        <dbReference type="Proteomes" id="UP000004994"/>
    </source>
</evidence>
<dbReference type="PaxDb" id="4081-Solyc01g008150.1.1"/>
<dbReference type="Proteomes" id="UP000004994">
    <property type="component" value="Chromosome 1"/>
</dbReference>
<dbReference type="AlphaFoldDB" id="A0A3Q7E8U7"/>
<reference evidence="1" key="1">
    <citation type="journal article" date="2012" name="Nature">
        <title>The tomato genome sequence provides insights into fleshy fruit evolution.</title>
        <authorList>
            <consortium name="Tomato Genome Consortium"/>
        </authorList>
    </citation>
    <scope>NUCLEOTIDE SEQUENCE [LARGE SCALE GENOMIC DNA]</scope>
    <source>
        <strain evidence="1">cv. Heinz 1706</strain>
    </source>
</reference>
<proteinExistence type="predicted"/>
<evidence type="ECO:0000313" key="1">
    <source>
        <dbReference type="EnsemblPlants" id="Solyc01g008150.1.1.1"/>
    </source>
</evidence>
<sequence>MLTTIVTDGLYGKVNTTAYMNGGEPPGGACANGRGGGDSDDGVFAVAHS</sequence>
<dbReference type="EnsemblPlants" id="Solyc01g008150.1.1">
    <property type="protein sequence ID" value="Solyc01g008150.1.1.1"/>
    <property type="gene ID" value="Solyc01g008150.1"/>
</dbReference>
<protein>
    <submittedName>
        <fullName evidence="1">Uncharacterized protein</fullName>
    </submittedName>
</protein>
<reference evidence="1" key="2">
    <citation type="submission" date="2019-01" db="UniProtKB">
        <authorList>
            <consortium name="EnsemblPlants"/>
        </authorList>
    </citation>
    <scope>IDENTIFICATION</scope>
    <source>
        <strain evidence="1">cv. Heinz 1706</strain>
    </source>
</reference>